<dbReference type="InterPro" id="IPR006671">
    <property type="entry name" value="Cyclin_N"/>
</dbReference>
<dbReference type="AlphaFoldDB" id="A0A445DHB5"/>
<dbReference type="SUPFAM" id="SSF47954">
    <property type="entry name" value="Cyclin-like"/>
    <property type="match status" value="1"/>
</dbReference>
<dbReference type="Pfam" id="PF00134">
    <property type="entry name" value="Cyclin_N"/>
    <property type="match status" value="1"/>
</dbReference>
<dbReference type="Gene3D" id="1.10.472.10">
    <property type="entry name" value="Cyclin-like"/>
    <property type="match status" value="1"/>
</dbReference>
<keyword evidence="5" id="KW-1185">Reference proteome</keyword>
<evidence type="ECO:0000256" key="1">
    <source>
        <dbReference type="ARBA" id="ARBA00011177"/>
    </source>
</evidence>
<protein>
    <recommendedName>
        <fullName evidence="2">B-like cyclin</fullName>
    </recommendedName>
</protein>
<evidence type="ECO:0000313" key="4">
    <source>
        <dbReference type="EMBL" id="RYR62550.1"/>
    </source>
</evidence>
<accession>A0A445DHB5</accession>
<gene>
    <name evidence="4" type="ORF">Ahy_A04g020226</name>
</gene>
<comment type="subunit">
    <text evidence="1">Interacts with the CDC2 protein kinase to form a serine/threonine kinase holoenzyme complex also known as maturation promoting factor (MPF). The cyclin subunit imparts substrate specificity to the complex.</text>
</comment>
<comment type="caution">
    <text evidence="4">The sequence shown here is derived from an EMBL/GenBank/DDBJ whole genome shotgun (WGS) entry which is preliminary data.</text>
</comment>
<dbReference type="InterPro" id="IPR036915">
    <property type="entry name" value="Cyclin-like_sf"/>
</dbReference>
<evidence type="ECO:0000259" key="3">
    <source>
        <dbReference type="Pfam" id="PF00134"/>
    </source>
</evidence>
<sequence length="110" mass="12810">MSFSLLYTFTNIQYFEIFAAKKCSPFPIALRDPKIGNIDMITKILSCAAYMLLISITPCEFMRPNPNFMDTKQHDITQSIRGILVDWLVEVSEEYRLELDTPYLTLYLID</sequence>
<dbReference type="EMBL" id="SDMP01000004">
    <property type="protein sequence ID" value="RYR62550.1"/>
    <property type="molecule type" value="Genomic_DNA"/>
</dbReference>
<dbReference type="Proteomes" id="UP000289738">
    <property type="component" value="Chromosome A04"/>
</dbReference>
<reference evidence="4 5" key="1">
    <citation type="submission" date="2019-01" db="EMBL/GenBank/DDBJ databases">
        <title>Sequencing of cultivated peanut Arachis hypogaea provides insights into genome evolution and oil improvement.</title>
        <authorList>
            <person name="Chen X."/>
        </authorList>
    </citation>
    <scope>NUCLEOTIDE SEQUENCE [LARGE SCALE GENOMIC DNA]</scope>
    <source>
        <strain evidence="5">cv. Fuhuasheng</strain>
        <tissue evidence="4">Leaves</tissue>
    </source>
</reference>
<evidence type="ECO:0000256" key="2">
    <source>
        <dbReference type="ARBA" id="ARBA00032263"/>
    </source>
</evidence>
<feature type="domain" description="Cyclin N-terminal" evidence="3">
    <location>
        <begin position="62"/>
        <end position="110"/>
    </location>
</feature>
<organism evidence="4 5">
    <name type="scientific">Arachis hypogaea</name>
    <name type="common">Peanut</name>
    <dbReference type="NCBI Taxonomy" id="3818"/>
    <lineage>
        <taxon>Eukaryota</taxon>
        <taxon>Viridiplantae</taxon>
        <taxon>Streptophyta</taxon>
        <taxon>Embryophyta</taxon>
        <taxon>Tracheophyta</taxon>
        <taxon>Spermatophyta</taxon>
        <taxon>Magnoliopsida</taxon>
        <taxon>eudicotyledons</taxon>
        <taxon>Gunneridae</taxon>
        <taxon>Pentapetalae</taxon>
        <taxon>rosids</taxon>
        <taxon>fabids</taxon>
        <taxon>Fabales</taxon>
        <taxon>Fabaceae</taxon>
        <taxon>Papilionoideae</taxon>
        <taxon>50 kb inversion clade</taxon>
        <taxon>dalbergioids sensu lato</taxon>
        <taxon>Dalbergieae</taxon>
        <taxon>Pterocarpus clade</taxon>
        <taxon>Arachis</taxon>
    </lineage>
</organism>
<dbReference type="STRING" id="3818.A0A445DHB5"/>
<name>A0A445DHB5_ARAHY</name>
<evidence type="ECO:0000313" key="5">
    <source>
        <dbReference type="Proteomes" id="UP000289738"/>
    </source>
</evidence>
<proteinExistence type="predicted"/>